<dbReference type="EMBL" id="RWGY01000051">
    <property type="protein sequence ID" value="TVU06058.1"/>
    <property type="molecule type" value="Genomic_DNA"/>
</dbReference>
<reference evidence="1 2" key="1">
    <citation type="journal article" date="2019" name="Sci. Rep.">
        <title>A high-quality genome of Eragrostis curvula grass provides insights into Poaceae evolution and supports new strategies to enhance forage quality.</title>
        <authorList>
            <person name="Carballo J."/>
            <person name="Santos B.A.C.M."/>
            <person name="Zappacosta D."/>
            <person name="Garbus I."/>
            <person name="Selva J.P."/>
            <person name="Gallo C.A."/>
            <person name="Diaz A."/>
            <person name="Albertini E."/>
            <person name="Caccamo M."/>
            <person name="Echenique V."/>
        </authorList>
    </citation>
    <scope>NUCLEOTIDE SEQUENCE [LARGE SCALE GENOMIC DNA]</scope>
    <source>
        <strain evidence="2">cv. Victoria</strain>
        <tissue evidence="1">Leaf</tissue>
    </source>
</reference>
<dbReference type="PANTHER" id="PTHR31050">
    <property type="entry name" value="OS08G0413200 PROTEIN"/>
    <property type="match status" value="1"/>
</dbReference>
<comment type="caution">
    <text evidence="1">The sequence shown here is derived from an EMBL/GenBank/DDBJ whole genome shotgun (WGS) entry which is preliminary data.</text>
</comment>
<feature type="non-terminal residue" evidence="1">
    <location>
        <position position="1"/>
    </location>
</feature>
<sequence length="238" mass="26459">MVPCCFCRSIKDTKPRPFDPADVYQQIEIVQKRPGKFTARVVAPDGFPHFLYRKKYWRVFASMPKNFDLGEARGIDAAVRPRQLADVSLVEAFSAPMNSAVGKWYCPFYLIQEDGRRSRWTAACSTSGGEKVDARGGSKMTSKKALISRNVEAEQEAGSSRHSDAYVWFRAAAAGQKVGVGTSVLERMRTKGGWVDNEENDGNVAAGRLVLVERFVVKRMDGTVVVAFDFAHLNKIKA</sequence>
<dbReference type="AlphaFoldDB" id="A0A5J9T504"/>
<dbReference type="PANTHER" id="PTHR31050:SF3">
    <property type="entry name" value="OS08G0412800 PROTEIN"/>
    <property type="match status" value="1"/>
</dbReference>
<proteinExistence type="predicted"/>
<organism evidence="1 2">
    <name type="scientific">Eragrostis curvula</name>
    <name type="common">weeping love grass</name>
    <dbReference type="NCBI Taxonomy" id="38414"/>
    <lineage>
        <taxon>Eukaryota</taxon>
        <taxon>Viridiplantae</taxon>
        <taxon>Streptophyta</taxon>
        <taxon>Embryophyta</taxon>
        <taxon>Tracheophyta</taxon>
        <taxon>Spermatophyta</taxon>
        <taxon>Magnoliopsida</taxon>
        <taxon>Liliopsida</taxon>
        <taxon>Poales</taxon>
        <taxon>Poaceae</taxon>
        <taxon>PACMAD clade</taxon>
        <taxon>Chloridoideae</taxon>
        <taxon>Eragrostideae</taxon>
        <taxon>Eragrostidinae</taxon>
        <taxon>Eragrostis</taxon>
    </lineage>
</organism>
<dbReference type="Proteomes" id="UP000324897">
    <property type="component" value="Unassembled WGS sequence"/>
</dbReference>
<keyword evidence="2" id="KW-1185">Reference proteome</keyword>
<evidence type="ECO:0000313" key="2">
    <source>
        <dbReference type="Proteomes" id="UP000324897"/>
    </source>
</evidence>
<name>A0A5J9T504_9POAL</name>
<accession>A0A5J9T504</accession>
<dbReference type="Gramene" id="TVU06058">
    <property type="protein sequence ID" value="TVU06058"/>
    <property type="gene ID" value="EJB05_49249"/>
</dbReference>
<dbReference type="OrthoDB" id="647907at2759"/>
<evidence type="ECO:0000313" key="1">
    <source>
        <dbReference type="EMBL" id="TVU06058.1"/>
    </source>
</evidence>
<protein>
    <submittedName>
        <fullName evidence="1">Uncharacterized protein</fullName>
    </submittedName>
</protein>
<gene>
    <name evidence="1" type="ORF">EJB05_49249</name>
</gene>